<keyword evidence="4 7" id="KW-0732">Signal</keyword>
<dbReference type="PANTHER" id="PTHR11069:SF23">
    <property type="entry name" value="LYSOSOMAL ACID GLUCOSYLCERAMIDASE"/>
    <property type="match status" value="1"/>
</dbReference>
<evidence type="ECO:0000256" key="3">
    <source>
        <dbReference type="ARBA" id="ARBA00012658"/>
    </source>
</evidence>
<accession>A0ABQ9GVA3</accession>
<gene>
    <name evidence="9" type="ORF">PR048_023847</name>
</gene>
<dbReference type="PANTHER" id="PTHR11069">
    <property type="entry name" value="GLUCOSYLCERAMIDASE"/>
    <property type="match status" value="1"/>
</dbReference>
<evidence type="ECO:0000256" key="4">
    <source>
        <dbReference type="ARBA" id="ARBA00022729"/>
    </source>
</evidence>
<dbReference type="Proteomes" id="UP001159363">
    <property type="component" value="Chromosome 8"/>
</dbReference>
<dbReference type="EMBL" id="JARBHB010000009">
    <property type="protein sequence ID" value="KAJ8875939.1"/>
    <property type="molecule type" value="Genomic_DNA"/>
</dbReference>
<dbReference type="Pfam" id="PF02055">
    <property type="entry name" value="Glyco_hydro_30"/>
    <property type="match status" value="1"/>
</dbReference>
<organism evidence="9 10">
    <name type="scientific">Dryococelus australis</name>
    <dbReference type="NCBI Taxonomy" id="614101"/>
    <lineage>
        <taxon>Eukaryota</taxon>
        <taxon>Metazoa</taxon>
        <taxon>Ecdysozoa</taxon>
        <taxon>Arthropoda</taxon>
        <taxon>Hexapoda</taxon>
        <taxon>Insecta</taxon>
        <taxon>Pterygota</taxon>
        <taxon>Neoptera</taxon>
        <taxon>Polyneoptera</taxon>
        <taxon>Phasmatodea</taxon>
        <taxon>Verophasmatodea</taxon>
        <taxon>Anareolatae</taxon>
        <taxon>Phasmatidae</taxon>
        <taxon>Eurycanthinae</taxon>
        <taxon>Dryococelus</taxon>
    </lineage>
</organism>
<evidence type="ECO:0000256" key="2">
    <source>
        <dbReference type="ARBA" id="ARBA00005382"/>
    </source>
</evidence>
<dbReference type="SUPFAM" id="SSF51011">
    <property type="entry name" value="Glycosyl hydrolase domain"/>
    <property type="match status" value="1"/>
</dbReference>
<name>A0ABQ9GVA3_9NEOP</name>
<comment type="catalytic activity">
    <reaction evidence="1">
        <text>a beta-D-glucosyl-(1&lt;-&gt;1')-N-acylsphing-4-enine + H2O = an N-acylsphing-4-enine + D-glucose</text>
        <dbReference type="Rhea" id="RHEA:13269"/>
        <dbReference type="ChEBI" id="CHEBI:4167"/>
        <dbReference type="ChEBI" id="CHEBI:15377"/>
        <dbReference type="ChEBI" id="CHEBI:22801"/>
        <dbReference type="ChEBI" id="CHEBI:52639"/>
        <dbReference type="EC" id="3.2.1.45"/>
    </reaction>
    <physiologicalReaction direction="left-to-right" evidence="1">
        <dbReference type="Rhea" id="RHEA:13270"/>
    </physiologicalReaction>
</comment>
<evidence type="ECO:0000256" key="6">
    <source>
        <dbReference type="RuleBase" id="RU361188"/>
    </source>
</evidence>
<protein>
    <recommendedName>
        <fullName evidence="3 6">Glucosylceramidase</fullName>
        <ecNumber evidence="3 6">3.2.1.45</ecNumber>
    </recommendedName>
</protein>
<evidence type="ECO:0000313" key="9">
    <source>
        <dbReference type="EMBL" id="KAJ8875939.1"/>
    </source>
</evidence>
<keyword evidence="10" id="KW-1185">Reference proteome</keyword>
<dbReference type="InterPro" id="IPR033453">
    <property type="entry name" value="Glyco_hydro_30_TIM-barrel"/>
</dbReference>
<evidence type="ECO:0000256" key="7">
    <source>
        <dbReference type="SAM" id="SignalP"/>
    </source>
</evidence>
<dbReference type="SUPFAM" id="SSF51445">
    <property type="entry name" value="(Trans)glycosidases"/>
    <property type="match status" value="1"/>
</dbReference>
<keyword evidence="6" id="KW-0326">Glycosidase</keyword>
<proteinExistence type="inferred from homology"/>
<comment type="caution">
    <text evidence="9">The sequence shown here is derived from an EMBL/GenBank/DDBJ whole genome shotgun (WGS) entry which is preliminary data.</text>
</comment>
<dbReference type="InterPro" id="IPR017853">
    <property type="entry name" value="GH"/>
</dbReference>
<keyword evidence="6" id="KW-0443">Lipid metabolism</keyword>
<keyword evidence="6" id="KW-0746">Sphingolipid metabolism</keyword>
<feature type="signal peptide" evidence="7">
    <location>
        <begin position="1"/>
        <end position="20"/>
    </location>
</feature>
<dbReference type="Gene3D" id="3.20.20.80">
    <property type="entry name" value="Glycosidases"/>
    <property type="match status" value="1"/>
</dbReference>
<sequence>MFKTGNWIIVFCLFPASCSADKCVSRDYGHGSTVCVCNSTYCDTVEPTTVDQISGGYVRHYVTSKAGKRLQPMTMKFSSTSDKKSTSNTFKVNHNTRYQKMLGFGGAATDANGLNTYSLTSKAAENLIRSYFAKDGIGYTFIRVPVAGSDFSTHNYEYTDNHPNDTTLKYFNLTMEDFSYKVSCIFTDVLEHNIIVRKQCQKLKITEYHVLQ</sequence>
<evidence type="ECO:0000259" key="8">
    <source>
        <dbReference type="Pfam" id="PF02055"/>
    </source>
</evidence>
<dbReference type="PRINTS" id="PR00843">
    <property type="entry name" value="GLHYDRLASE30"/>
</dbReference>
<dbReference type="EC" id="3.2.1.45" evidence="3 6"/>
<keyword evidence="5 6" id="KW-0378">Hydrolase</keyword>
<reference evidence="9 10" key="1">
    <citation type="submission" date="2023-02" db="EMBL/GenBank/DDBJ databases">
        <title>LHISI_Scaffold_Assembly.</title>
        <authorList>
            <person name="Stuart O.P."/>
            <person name="Cleave R."/>
            <person name="Magrath M.J.L."/>
            <person name="Mikheyev A.S."/>
        </authorList>
    </citation>
    <scope>NUCLEOTIDE SEQUENCE [LARGE SCALE GENOMIC DNA]</scope>
    <source>
        <strain evidence="9">Daus_M_001</strain>
        <tissue evidence="9">Leg muscle</tissue>
    </source>
</reference>
<feature type="chain" id="PRO_5047206171" description="Glucosylceramidase" evidence="7">
    <location>
        <begin position="21"/>
        <end position="212"/>
    </location>
</feature>
<evidence type="ECO:0000256" key="1">
    <source>
        <dbReference type="ARBA" id="ARBA00001013"/>
    </source>
</evidence>
<evidence type="ECO:0000313" key="10">
    <source>
        <dbReference type="Proteomes" id="UP001159363"/>
    </source>
</evidence>
<feature type="domain" description="Glycosyl hydrolase family 30 TIM-barrel" evidence="8">
    <location>
        <begin position="103"/>
        <end position="185"/>
    </location>
</feature>
<dbReference type="InterPro" id="IPR001139">
    <property type="entry name" value="Glyco_hydro_30"/>
</dbReference>
<evidence type="ECO:0000256" key="5">
    <source>
        <dbReference type="ARBA" id="ARBA00022801"/>
    </source>
</evidence>
<comment type="similarity">
    <text evidence="2 6">Belongs to the glycosyl hydrolase 30 family.</text>
</comment>